<evidence type="ECO:0008006" key="4">
    <source>
        <dbReference type="Google" id="ProtNLM"/>
    </source>
</evidence>
<accession>A0A9Q0FR54</accession>
<proteinExistence type="predicted"/>
<dbReference type="EMBL" id="JAKUCV010004446">
    <property type="protein sequence ID" value="KAJ4835344.1"/>
    <property type="molecule type" value="Genomic_DNA"/>
</dbReference>
<reference evidence="2" key="2">
    <citation type="journal article" date="2023" name="Plants (Basel)">
        <title>Annotation of the Turnera subulata (Passifloraceae) Draft Genome Reveals the S-Locus Evolved after the Divergence of Turneroideae from Passifloroideae in a Stepwise Manner.</title>
        <authorList>
            <person name="Henning P.M."/>
            <person name="Roalson E.H."/>
            <person name="Mir W."/>
            <person name="McCubbin A.G."/>
            <person name="Shore J.S."/>
        </authorList>
    </citation>
    <scope>NUCLEOTIDE SEQUENCE</scope>
    <source>
        <strain evidence="2">F60SS</strain>
    </source>
</reference>
<comment type="caution">
    <text evidence="2">The sequence shown here is derived from an EMBL/GenBank/DDBJ whole genome shotgun (WGS) entry which is preliminary data.</text>
</comment>
<sequence>MEARGGQEEDKGSGRWRGMPDPTYVEAKVVVVEDKSEGVQDLSVSLCLVAKIWMERPFNSRDFMNTIKQRDKHRVLDNEPWNFDDQVVLLKELTGDEQSSLQFFHVLFWAGVYDVSFNQRSEKLVHALASQAGIFQGLEENCNLKRWVSGAYR</sequence>
<dbReference type="AlphaFoldDB" id="A0A9Q0FR54"/>
<protein>
    <recommendedName>
        <fullName evidence="4">DUF4283 domain-containing protein</fullName>
    </recommendedName>
</protein>
<evidence type="ECO:0000313" key="2">
    <source>
        <dbReference type="EMBL" id="KAJ4835344.1"/>
    </source>
</evidence>
<feature type="region of interest" description="Disordered" evidence="1">
    <location>
        <begin position="1"/>
        <end position="20"/>
    </location>
</feature>
<keyword evidence="3" id="KW-1185">Reference proteome</keyword>
<reference evidence="2" key="1">
    <citation type="submission" date="2022-02" db="EMBL/GenBank/DDBJ databases">
        <authorList>
            <person name="Henning P.M."/>
            <person name="McCubbin A.G."/>
            <person name="Shore J.S."/>
        </authorList>
    </citation>
    <scope>NUCLEOTIDE SEQUENCE</scope>
    <source>
        <strain evidence="2">F60SS</strain>
        <tissue evidence="2">Leaves</tissue>
    </source>
</reference>
<evidence type="ECO:0000313" key="3">
    <source>
        <dbReference type="Proteomes" id="UP001141552"/>
    </source>
</evidence>
<organism evidence="2 3">
    <name type="scientific">Turnera subulata</name>
    <dbReference type="NCBI Taxonomy" id="218843"/>
    <lineage>
        <taxon>Eukaryota</taxon>
        <taxon>Viridiplantae</taxon>
        <taxon>Streptophyta</taxon>
        <taxon>Embryophyta</taxon>
        <taxon>Tracheophyta</taxon>
        <taxon>Spermatophyta</taxon>
        <taxon>Magnoliopsida</taxon>
        <taxon>eudicotyledons</taxon>
        <taxon>Gunneridae</taxon>
        <taxon>Pentapetalae</taxon>
        <taxon>rosids</taxon>
        <taxon>fabids</taxon>
        <taxon>Malpighiales</taxon>
        <taxon>Passifloraceae</taxon>
        <taxon>Turnera</taxon>
    </lineage>
</organism>
<feature type="compositionally biased region" description="Basic and acidic residues" evidence="1">
    <location>
        <begin position="1"/>
        <end position="13"/>
    </location>
</feature>
<gene>
    <name evidence="2" type="ORF">Tsubulata_008625</name>
</gene>
<dbReference type="OrthoDB" id="1939268at2759"/>
<dbReference type="Proteomes" id="UP001141552">
    <property type="component" value="Unassembled WGS sequence"/>
</dbReference>
<name>A0A9Q0FR54_9ROSI</name>
<evidence type="ECO:0000256" key="1">
    <source>
        <dbReference type="SAM" id="MobiDB-lite"/>
    </source>
</evidence>